<gene>
    <name evidence="2" type="ORF">EMH_0058460</name>
</gene>
<dbReference type="EMBL" id="HG686002">
    <property type="protein sequence ID" value="CDJ34028.1"/>
    <property type="molecule type" value="Genomic_DNA"/>
</dbReference>
<reference evidence="2" key="2">
    <citation type="submission" date="2013-10" db="EMBL/GenBank/DDBJ databases">
        <authorList>
            <person name="Aslett M."/>
        </authorList>
    </citation>
    <scope>NUCLEOTIDE SEQUENCE [LARGE SCALE GENOMIC DNA]</scope>
    <source>
        <strain evidence="2">Houghton</strain>
    </source>
</reference>
<dbReference type="Proteomes" id="UP000030744">
    <property type="component" value="Unassembled WGS sequence"/>
</dbReference>
<dbReference type="RefSeq" id="XP_013356591.1">
    <property type="nucleotide sequence ID" value="XM_013501137.1"/>
</dbReference>
<dbReference type="OrthoDB" id="347247at2759"/>
<dbReference type="Pfam" id="PF11054">
    <property type="entry name" value="Surface_antigen"/>
    <property type="match status" value="1"/>
</dbReference>
<evidence type="ECO:0000256" key="1">
    <source>
        <dbReference type="SAM" id="SignalP"/>
    </source>
</evidence>
<reference evidence="2" key="1">
    <citation type="submission" date="2013-10" db="EMBL/GenBank/DDBJ databases">
        <title>Genomic analysis of the causative agents of coccidiosis in chickens.</title>
        <authorList>
            <person name="Reid A.J."/>
            <person name="Blake D."/>
            <person name="Billington K."/>
            <person name="Browne H."/>
            <person name="Dunn M."/>
            <person name="Hung S."/>
            <person name="Kawahara F."/>
            <person name="Miranda-Saavedra D."/>
            <person name="Mourier T."/>
            <person name="Nagra H."/>
            <person name="Otto T.D."/>
            <person name="Rawlings N."/>
            <person name="Sanchez A."/>
            <person name="Sanders M."/>
            <person name="Subramaniam C."/>
            <person name="Tay Y."/>
            <person name="Dear P."/>
            <person name="Doerig C."/>
            <person name="Gruber A."/>
            <person name="Parkinson J."/>
            <person name="Shirley M."/>
            <person name="Wan K.L."/>
            <person name="Berriman M."/>
            <person name="Tomley F."/>
            <person name="Pain A."/>
        </authorList>
    </citation>
    <scope>NUCLEOTIDE SEQUENCE [LARGE SCALE GENOMIC DNA]</scope>
    <source>
        <strain evidence="2">Houghton</strain>
    </source>
</reference>
<dbReference type="GeneID" id="25380470"/>
<dbReference type="AlphaFoldDB" id="U6KEY2"/>
<keyword evidence="1" id="KW-0732">Signal</keyword>
<dbReference type="InterPro" id="IPR021288">
    <property type="entry name" value="Surface_antigen"/>
</dbReference>
<name>U6KEY2_9EIME</name>
<evidence type="ECO:0000313" key="2">
    <source>
        <dbReference type="EMBL" id="CDJ34028.1"/>
    </source>
</evidence>
<sequence length="260" mass="28256">MASFYRVAATVCLVALCGLQSAAADGKKYKFTPEDVTEEAYLAANLARNGNLPVHISEVSKDDNLVNSVKGKFEGKETATDAACETLIESDLKDMFYHIFEYDADEEPSRNYRQFLQESLNKGLAVFTDKTYPKDEQAWKTIWGDEDGANLAYLLGSNSTTIGCVIGKCTEVAADVNALSDPPETKKEKAVLFCKLSPATAKNAAPFTEEYFKGLIERTTLLNDMTEDDLKPSVENDAAATAVPTILITGFVAMLTAVSA</sequence>
<feature type="chain" id="PRO_5004671534" evidence="1">
    <location>
        <begin position="25"/>
        <end position="260"/>
    </location>
</feature>
<proteinExistence type="predicted"/>
<organism evidence="2 3">
    <name type="scientific">Eimeria mitis</name>
    <dbReference type="NCBI Taxonomy" id="44415"/>
    <lineage>
        <taxon>Eukaryota</taxon>
        <taxon>Sar</taxon>
        <taxon>Alveolata</taxon>
        <taxon>Apicomplexa</taxon>
        <taxon>Conoidasida</taxon>
        <taxon>Coccidia</taxon>
        <taxon>Eucoccidiorida</taxon>
        <taxon>Eimeriorina</taxon>
        <taxon>Eimeriidae</taxon>
        <taxon>Eimeria</taxon>
    </lineage>
</organism>
<accession>U6KEY2</accession>
<evidence type="ECO:0000313" key="3">
    <source>
        <dbReference type="Proteomes" id="UP000030744"/>
    </source>
</evidence>
<feature type="signal peptide" evidence="1">
    <location>
        <begin position="1"/>
        <end position="24"/>
    </location>
</feature>
<dbReference type="VEuPathDB" id="ToxoDB:EMH_0058460"/>
<protein>
    <submittedName>
        <fullName evidence="2">SAG family member</fullName>
    </submittedName>
</protein>
<keyword evidence="3" id="KW-1185">Reference proteome</keyword>